<dbReference type="AlphaFoldDB" id="A0A6I2LAI8"/>
<dbReference type="PANTHER" id="PTHR12599">
    <property type="entry name" value="PTERIN-4-ALPHA-CARBINOLAMINE DEHYDRATASE"/>
    <property type="match status" value="1"/>
</dbReference>
<protein>
    <recommendedName>
        <fullName evidence="4">Putative pterin-4-alpha-carbinolamine dehydratase</fullName>
        <shortName evidence="4">PHS</shortName>
        <ecNumber evidence="4">4.2.1.96</ecNumber>
    </recommendedName>
    <alternativeName>
        <fullName evidence="4">4-alpha-hydroxy-tetrahydropterin dehydratase</fullName>
    </alternativeName>
    <alternativeName>
        <fullName evidence="4">Pterin carbinolamine dehydratase</fullName>
        <shortName evidence="4">PCD</shortName>
    </alternativeName>
</protein>
<proteinExistence type="inferred from homology"/>
<evidence type="ECO:0000256" key="4">
    <source>
        <dbReference type="HAMAP-Rule" id="MF_00434"/>
    </source>
</evidence>
<dbReference type="Gene3D" id="3.30.1360.20">
    <property type="entry name" value="Transcriptional coactivator/pterin dehydratase"/>
    <property type="match status" value="1"/>
</dbReference>
<comment type="catalytic activity">
    <reaction evidence="1 4">
        <text>(4aS,6R)-4a-hydroxy-L-erythro-5,6,7,8-tetrahydrobiopterin = (6R)-L-erythro-6,7-dihydrobiopterin + H2O</text>
        <dbReference type="Rhea" id="RHEA:11920"/>
        <dbReference type="ChEBI" id="CHEBI:15377"/>
        <dbReference type="ChEBI" id="CHEBI:15642"/>
        <dbReference type="ChEBI" id="CHEBI:43120"/>
        <dbReference type="EC" id="4.2.1.96"/>
    </reaction>
</comment>
<dbReference type="NCBIfam" id="NF002018">
    <property type="entry name" value="PRK00823.1-3"/>
    <property type="match status" value="1"/>
</dbReference>
<dbReference type="Pfam" id="PF01329">
    <property type="entry name" value="Pterin_4a"/>
    <property type="match status" value="1"/>
</dbReference>
<evidence type="ECO:0000256" key="3">
    <source>
        <dbReference type="ARBA" id="ARBA00023239"/>
    </source>
</evidence>
<name>A0A6I2LAI8_9BURK</name>
<dbReference type="SUPFAM" id="SSF55248">
    <property type="entry name" value="PCD-like"/>
    <property type="match status" value="1"/>
</dbReference>
<accession>A0A6I2LAI8</accession>
<keyword evidence="6" id="KW-1185">Reference proteome</keyword>
<dbReference type="GO" id="GO:0006729">
    <property type="term" value="P:tetrahydrobiopterin biosynthetic process"/>
    <property type="evidence" value="ECO:0007669"/>
    <property type="project" value="InterPro"/>
</dbReference>
<dbReference type="PANTHER" id="PTHR12599:SF0">
    <property type="entry name" value="PTERIN-4-ALPHA-CARBINOLAMINE DEHYDRATASE"/>
    <property type="match status" value="1"/>
</dbReference>
<dbReference type="HAMAP" id="MF_00434">
    <property type="entry name" value="Pterin_4_alpha"/>
    <property type="match status" value="1"/>
</dbReference>
<comment type="similarity">
    <text evidence="2 4">Belongs to the pterin-4-alpha-carbinolamine dehydratase family.</text>
</comment>
<sequence>MIMEKLNPTVVQQSLATVPGWNLDAQGLAIHRQFVFADFVQAFAFMTEVALAAEKHNHHPEWSNVYNKVSVTFTTHDASGLTLRDFVLAEAANQAFRRYQQA</sequence>
<dbReference type="EC" id="4.2.1.96" evidence="4"/>
<dbReference type="InterPro" id="IPR001533">
    <property type="entry name" value="Pterin_deHydtase"/>
</dbReference>
<dbReference type="EMBL" id="WKJK01000020">
    <property type="protein sequence ID" value="MRW93844.1"/>
    <property type="molecule type" value="Genomic_DNA"/>
</dbReference>
<comment type="caution">
    <text evidence="5">The sequence shown here is derived from an EMBL/GenBank/DDBJ whole genome shotgun (WGS) entry which is preliminary data.</text>
</comment>
<dbReference type="Proteomes" id="UP000433309">
    <property type="component" value="Unassembled WGS sequence"/>
</dbReference>
<evidence type="ECO:0000313" key="5">
    <source>
        <dbReference type="EMBL" id="MRW93844.1"/>
    </source>
</evidence>
<dbReference type="InterPro" id="IPR036428">
    <property type="entry name" value="PCD_sf"/>
</dbReference>
<evidence type="ECO:0000256" key="2">
    <source>
        <dbReference type="ARBA" id="ARBA00006472"/>
    </source>
</evidence>
<dbReference type="CDD" id="cd00914">
    <property type="entry name" value="PCD_DCoH_subfamily_b"/>
    <property type="match status" value="1"/>
</dbReference>
<evidence type="ECO:0000256" key="1">
    <source>
        <dbReference type="ARBA" id="ARBA00001554"/>
    </source>
</evidence>
<keyword evidence="3 4" id="KW-0456">Lyase</keyword>
<gene>
    <name evidence="5" type="ORF">GJ699_28010</name>
</gene>
<reference evidence="5 6" key="1">
    <citation type="submission" date="2019-11" db="EMBL/GenBank/DDBJ databases">
        <title>Novel species isolated from a subtropical stream in China.</title>
        <authorList>
            <person name="Lu H."/>
        </authorList>
    </citation>
    <scope>NUCLEOTIDE SEQUENCE [LARGE SCALE GENOMIC DNA]</scope>
    <source>
        <strain evidence="5 6">FT80W</strain>
    </source>
</reference>
<evidence type="ECO:0000313" key="6">
    <source>
        <dbReference type="Proteomes" id="UP000433309"/>
    </source>
</evidence>
<dbReference type="GO" id="GO:0008124">
    <property type="term" value="F:4-alpha-hydroxytetrahydrobiopterin dehydratase activity"/>
    <property type="evidence" value="ECO:0007669"/>
    <property type="project" value="UniProtKB-UniRule"/>
</dbReference>
<organism evidence="5 6">
    <name type="scientific">Duganella guangzhouensis</name>
    <dbReference type="NCBI Taxonomy" id="2666084"/>
    <lineage>
        <taxon>Bacteria</taxon>
        <taxon>Pseudomonadati</taxon>
        <taxon>Pseudomonadota</taxon>
        <taxon>Betaproteobacteria</taxon>
        <taxon>Burkholderiales</taxon>
        <taxon>Oxalobacteraceae</taxon>
        <taxon>Telluria group</taxon>
        <taxon>Duganella</taxon>
    </lineage>
</organism>